<dbReference type="EMBL" id="RSFA01000036">
    <property type="protein sequence ID" value="RSD31314.1"/>
    <property type="molecule type" value="Genomic_DNA"/>
</dbReference>
<gene>
    <name evidence="1" type="ORF">EJA03_09465</name>
</gene>
<organism evidence="1 2">
    <name type="scientific">Vibrio pectenicida</name>
    <dbReference type="NCBI Taxonomy" id="62763"/>
    <lineage>
        <taxon>Bacteria</taxon>
        <taxon>Pseudomonadati</taxon>
        <taxon>Pseudomonadota</taxon>
        <taxon>Gammaproteobacteria</taxon>
        <taxon>Vibrionales</taxon>
        <taxon>Vibrionaceae</taxon>
        <taxon>Vibrio</taxon>
    </lineage>
</organism>
<dbReference type="OrthoDB" id="9796191at2"/>
<sequence>MLSSLFAFCFGILTIHQACSSDNDPFSEAKNNEQSKLFSDYAKFYTEAQEHLENIINSNVNSDSKKIEQLSSVFVDVPYVANQLIGDHQTKEQLVIKFGELDCFTYLDYVEALRKSDHLEEFKYHLIQTRYIEGKIHFLNRRHFFSDWVNEETYNATDVTTELSNLSISVVKKLNQKTSGGVYLVGLPIKERTISYIPSDNVDETVLQNMQNGDYVGAYTDIAGLDVTHTGIFIQTDNGPVYRNASSKRANNRVVDTPFLDYIKTIPGIVVYRAVD</sequence>
<dbReference type="Pfam" id="PF07313">
    <property type="entry name" value="AmiA-like"/>
    <property type="match status" value="1"/>
</dbReference>
<evidence type="ECO:0000313" key="2">
    <source>
        <dbReference type="Proteomes" id="UP000269041"/>
    </source>
</evidence>
<dbReference type="AlphaFoldDB" id="A0A3R9F737"/>
<dbReference type="Gene3D" id="2.30.260.10">
    <property type="entry name" value="putative xylanase like domain"/>
    <property type="match status" value="1"/>
</dbReference>
<comment type="caution">
    <text evidence="1">The sequence shown here is derived from an EMBL/GenBank/DDBJ whole genome shotgun (WGS) entry which is preliminary data.</text>
</comment>
<accession>A0A3R9F737</accession>
<name>A0A3R9F737_9VIBR</name>
<keyword evidence="2" id="KW-1185">Reference proteome</keyword>
<protein>
    <submittedName>
        <fullName evidence="1">DUF1460 domain-containing protein</fullName>
    </submittedName>
</protein>
<dbReference type="InterPro" id="IPR010846">
    <property type="entry name" value="AmiA-like"/>
</dbReference>
<dbReference type="Proteomes" id="UP000269041">
    <property type="component" value="Unassembled WGS sequence"/>
</dbReference>
<dbReference type="SUPFAM" id="SSF54001">
    <property type="entry name" value="Cysteine proteinases"/>
    <property type="match status" value="1"/>
</dbReference>
<dbReference type="Gene3D" id="1.10.3670.10">
    <property type="entry name" value="Putative xylanase like domain"/>
    <property type="match status" value="1"/>
</dbReference>
<proteinExistence type="predicted"/>
<dbReference type="InterPro" id="IPR038765">
    <property type="entry name" value="Papain-like_cys_pep_sf"/>
</dbReference>
<evidence type="ECO:0000313" key="1">
    <source>
        <dbReference type="EMBL" id="RSD31314.1"/>
    </source>
</evidence>
<reference evidence="1 2" key="1">
    <citation type="submission" date="2018-12" db="EMBL/GenBank/DDBJ databases">
        <title>Genomic taxonomy of the Vibrionaceae family.</title>
        <authorList>
            <person name="Gomez-Gil B."/>
            <person name="Enciso-Ibarra K."/>
        </authorList>
    </citation>
    <scope>NUCLEOTIDE SEQUENCE [LARGE SCALE GENOMIC DNA]</scope>
    <source>
        <strain evidence="1 2">CAIM 594</strain>
    </source>
</reference>